<dbReference type="Proteomes" id="UP000016491">
    <property type="component" value="Unassembled WGS sequence"/>
</dbReference>
<name>A0ABC9TS58_CLOSY</name>
<proteinExistence type="predicted"/>
<evidence type="ECO:0000313" key="2">
    <source>
        <dbReference type="Proteomes" id="UP000016491"/>
    </source>
</evidence>
<organism evidence="1 2">
    <name type="scientific">[Clostridium] symbiosum ATCC 14940</name>
    <dbReference type="NCBI Taxonomy" id="411472"/>
    <lineage>
        <taxon>Bacteria</taxon>
        <taxon>Bacillati</taxon>
        <taxon>Bacillota</taxon>
        <taxon>Clostridia</taxon>
        <taxon>Lachnospirales</taxon>
        <taxon>Lachnospiraceae</taxon>
        <taxon>Otoolea</taxon>
    </lineage>
</organism>
<evidence type="ECO:0000313" key="1">
    <source>
        <dbReference type="EMBL" id="ERI74061.1"/>
    </source>
</evidence>
<sequence>MPLPPDRARAFSSADGAYMKTFVPCPTPDYGKKCPKRIATFTKRQVDFSPKIEMGGKPF</sequence>
<reference evidence="1 2" key="1">
    <citation type="submission" date="2013-07" db="EMBL/GenBank/DDBJ databases">
        <authorList>
            <person name="Weinstock G."/>
            <person name="Sodergren E."/>
            <person name="Wylie T."/>
            <person name="Fulton L."/>
            <person name="Fulton R."/>
            <person name="Fronick C."/>
            <person name="O'Laughlin M."/>
            <person name="Godfrey J."/>
            <person name="Miner T."/>
            <person name="Herter B."/>
            <person name="Appelbaum E."/>
            <person name="Cordes M."/>
            <person name="Lek S."/>
            <person name="Wollam A."/>
            <person name="Pepin K.H."/>
            <person name="Palsikar V.B."/>
            <person name="Mitreva M."/>
            <person name="Wilson R.K."/>
        </authorList>
    </citation>
    <scope>NUCLEOTIDE SEQUENCE [LARGE SCALE GENOMIC DNA]</scope>
    <source>
        <strain evidence="1 2">ATCC 14940</strain>
    </source>
</reference>
<comment type="caution">
    <text evidence="1">The sequence shown here is derived from an EMBL/GenBank/DDBJ whole genome shotgun (WGS) entry which is preliminary data.</text>
</comment>
<dbReference type="AlphaFoldDB" id="A0ABC9TS58"/>
<protein>
    <submittedName>
        <fullName evidence="1">Uncharacterized protein</fullName>
    </submittedName>
</protein>
<gene>
    <name evidence="1" type="ORF">CLOSYM_04319</name>
</gene>
<dbReference type="EMBL" id="AWSU01000344">
    <property type="protein sequence ID" value="ERI74061.1"/>
    <property type="molecule type" value="Genomic_DNA"/>
</dbReference>
<accession>A0ABC9TS58</accession>